<proteinExistence type="predicted"/>
<name>E3FNK3_STIAD</name>
<organism evidence="2 3">
    <name type="scientific">Stigmatella aurantiaca (strain DW4/3-1)</name>
    <dbReference type="NCBI Taxonomy" id="378806"/>
    <lineage>
        <taxon>Bacteria</taxon>
        <taxon>Pseudomonadati</taxon>
        <taxon>Myxococcota</taxon>
        <taxon>Myxococcia</taxon>
        <taxon>Myxococcales</taxon>
        <taxon>Cystobacterineae</taxon>
        <taxon>Archangiaceae</taxon>
        <taxon>Stigmatella</taxon>
    </lineage>
</organism>
<dbReference type="KEGG" id="sur:STAUR_0273"/>
<dbReference type="STRING" id="378806.STAUR_0273"/>
<dbReference type="EMBL" id="CP002271">
    <property type="protein sequence ID" value="ADO68082.1"/>
    <property type="molecule type" value="Genomic_DNA"/>
</dbReference>
<evidence type="ECO:0000313" key="2">
    <source>
        <dbReference type="EMBL" id="ADO68082.1"/>
    </source>
</evidence>
<sequence length="91" mass="9498">MCCWDGGWETSESDRGVGQPPAKGEAWGRTGGAGGDATEGVPRASGGPSRRLAPHWEHAPTGPHLTPQPPSCHPPTSLRVPRLSVVRDGEP</sequence>
<dbReference type="HOGENOM" id="CLU_2425514_0_0_7"/>
<dbReference type="AlphaFoldDB" id="E3FNK3"/>
<evidence type="ECO:0000256" key="1">
    <source>
        <dbReference type="SAM" id="MobiDB-lite"/>
    </source>
</evidence>
<feature type="region of interest" description="Disordered" evidence="1">
    <location>
        <begin position="1"/>
        <end position="91"/>
    </location>
</feature>
<reference evidence="2 3" key="1">
    <citation type="journal article" date="2011" name="Mol. Biol. Evol.">
        <title>Comparative genomic analysis of fruiting body formation in Myxococcales.</title>
        <authorList>
            <person name="Huntley S."/>
            <person name="Hamann N."/>
            <person name="Wegener-Feldbrugge S."/>
            <person name="Treuner-Lange A."/>
            <person name="Kube M."/>
            <person name="Reinhardt R."/>
            <person name="Klages S."/>
            <person name="Muller R."/>
            <person name="Ronning C.M."/>
            <person name="Nierman W.C."/>
            <person name="Sogaard-Andersen L."/>
        </authorList>
    </citation>
    <scope>NUCLEOTIDE SEQUENCE [LARGE SCALE GENOMIC DNA]</scope>
    <source>
        <strain evidence="2 3">DW4/3-1</strain>
    </source>
</reference>
<evidence type="ECO:0000313" key="3">
    <source>
        <dbReference type="Proteomes" id="UP000001351"/>
    </source>
</evidence>
<protein>
    <submittedName>
        <fullName evidence="2">Uncharacterized protein</fullName>
    </submittedName>
</protein>
<gene>
    <name evidence="2" type="ordered locus">STAUR_0273</name>
</gene>
<dbReference type="Proteomes" id="UP000001351">
    <property type="component" value="Chromosome"/>
</dbReference>
<keyword evidence="3" id="KW-1185">Reference proteome</keyword>
<accession>E3FNK3</accession>